<evidence type="ECO:0000256" key="1">
    <source>
        <dbReference type="ARBA" id="ARBA00004236"/>
    </source>
</evidence>
<keyword evidence="7" id="KW-0328">Glycosyltransferase</keyword>
<keyword evidence="14" id="KW-0961">Cell wall biogenesis/degradation</keyword>
<evidence type="ECO:0000256" key="6">
    <source>
        <dbReference type="ARBA" id="ARBA00022670"/>
    </source>
</evidence>
<dbReference type="SUPFAM" id="SSF56601">
    <property type="entry name" value="beta-lactamase/transpeptidase-like"/>
    <property type="match status" value="1"/>
</dbReference>
<dbReference type="Gene3D" id="1.10.3810.10">
    <property type="entry name" value="Biosynthetic peptidoglycan transglycosylase-like"/>
    <property type="match status" value="1"/>
</dbReference>
<evidence type="ECO:0000256" key="3">
    <source>
        <dbReference type="ARBA" id="ARBA00007739"/>
    </source>
</evidence>
<keyword evidence="11" id="KW-0573">Peptidoglycan synthesis</keyword>
<protein>
    <submittedName>
        <fullName evidence="20">Penicillin-binding protein</fullName>
    </submittedName>
</protein>
<evidence type="ECO:0000256" key="5">
    <source>
        <dbReference type="ARBA" id="ARBA00022645"/>
    </source>
</evidence>
<dbReference type="FunFam" id="1.10.3810.10:FF:000001">
    <property type="entry name" value="Penicillin-binding protein 1A"/>
    <property type="match status" value="1"/>
</dbReference>
<dbReference type="Gene3D" id="3.40.710.10">
    <property type="entry name" value="DD-peptidase/beta-lactamase superfamily"/>
    <property type="match status" value="1"/>
</dbReference>
<dbReference type="InterPro" id="IPR012338">
    <property type="entry name" value="Beta-lactam/transpept-like"/>
</dbReference>
<evidence type="ECO:0000259" key="18">
    <source>
        <dbReference type="Pfam" id="PF00905"/>
    </source>
</evidence>
<evidence type="ECO:0000256" key="15">
    <source>
        <dbReference type="ARBA" id="ARBA00034000"/>
    </source>
</evidence>
<evidence type="ECO:0000256" key="10">
    <source>
        <dbReference type="ARBA" id="ARBA00022960"/>
    </source>
</evidence>
<dbReference type="InterPro" id="IPR001264">
    <property type="entry name" value="Glyco_trans_51"/>
</dbReference>
<dbReference type="GO" id="GO:0071555">
    <property type="term" value="P:cell wall organization"/>
    <property type="evidence" value="ECO:0007669"/>
    <property type="project" value="UniProtKB-KW"/>
</dbReference>
<keyword evidence="9" id="KW-0378">Hydrolase</keyword>
<proteinExistence type="inferred from homology"/>
<reference evidence="20 21" key="1">
    <citation type="submission" date="2018-02" db="EMBL/GenBank/DDBJ databases">
        <title>Genomic Reconstructions from Amazon Rainforest and Pasture Soil Reveal Novel Insights into the Physiology of Candidate Phyla in Tropical Sites.</title>
        <authorList>
            <person name="Kroeger M.E."/>
            <person name="Delmont T."/>
            <person name="Eren A.M."/>
            <person name="Guo J."/>
            <person name="Meyer K.M."/>
            <person name="Khan K."/>
            <person name="Rodrigues J.L.M."/>
            <person name="Bohannan B.J.M."/>
            <person name="Tringe S."/>
            <person name="Borges C.D."/>
            <person name="Tiedje J."/>
            <person name="Tsai S.M."/>
            <person name="Nusslein K."/>
        </authorList>
    </citation>
    <scope>NUCLEOTIDE SEQUENCE [LARGE SCALE GENOMIC DNA]</scope>
    <source>
        <strain evidence="20">Amazon FNV 2010 28 9</strain>
    </source>
</reference>
<dbReference type="Pfam" id="PF17957">
    <property type="entry name" value="Big_7"/>
    <property type="match status" value="1"/>
</dbReference>
<evidence type="ECO:0000256" key="7">
    <source>
        <dbReference type="ARBA" id="ARBA00022676"/>
    </source>
</evidence>
<comment type="catalytic activity">
    <reaction evidence="15">
        <text>Preferential cleavage: (Ac)2-L-Lys-D-Ala-|-D-Ala. Also transpeptidation of peptidyl-alanyl moieties that are N-acyl substituents of D-alanine.</text>
        <dbReference type="EC" id="3.4.16.4"/>
    </reaction>
</comment>
<keyword evidence="17" id="KW-0812">Transmembrane</keyword>
<keyword evidence="17" id="KW-1133">Transmembrane helix</keyword>
<dbReference type="SUPFAM" id="SSF53955">
    <property type="entry name" value="Lysozyme-like"/>
    <property type="match status" value="1"/>
</dbReference>
<keyword evidence="6" id="KW-0645">Protease</keyword>
<accession>A0A317JSZ4</accession>
<dbReference type="GO" id="GO:0008360">
    <property type="term" value="P:regulation of cell shape"/>
    <property type="evidence" value="ECO:0007669"/>
    <property type="project" value="UniProtKB-KW"/>
</dbReference>
<evidence type="ECO:0000313" key="20">
    <source>
        <dbReference type="EMBL" id="PWU22970.1"/>
    </source>
</evidence>
<feature type="transmembrane region" description="Helical" evidence="17">
    <location>
        <begin position="35"/>
        <end position="59"/>
    </location>
</feature>
<evidence type="ECO:0000256" key="11">
    <source>
        <dbReference type="ARBA" id="ARBA00022984"/>
    </source>
</evidence>
<comment type="subcellular location">
    <subcellularLocation>
        <location evidence="1">Cell membrane</location>
    </subcellularLocation>
</comment>
<dbReference type="Pfam" id="PF00905">
    <property type="entry name" value="Transpeptidase"/>
    <property type="match status" value="1"/>
</dbReference>
<dbReference type="GO" id="GO:0030288">
    <property type="term" value="C:outer membrane-bounded periplasmic space"/>
    <property type="evidence" value="ECO:0007669"/>
    <property type="project" value="TreeGrafter"/>
</dbReference>
<name>A0A317JSZ4_9BACT</name>
<evidence type="ECO:0000256" key="4">
    <source>
        <dbReference type="ARBA" id="ARBA00022475"/>
    </source>
</evidence>
<evidence type="ECO:0000256" key="16">
    <source>
        <dbReference type="ARBA" id="ARBA00049902"/>
    </source>
</evidence>
<dbReference type="InterPro" id="IPR050396">
    <property type="entry name" value="Glycosyltr_51/Transpeptidase"/>
</dbReference>
<dbReference type="PANTHER" id="PTHR32282:SF11">
    <property type="entry name" value="PENICILLIN-BINDING PROTEIN 1B"/>
    <property type="match status" value="1"/>
</dbReference>
<dbReference type="Proteomes" id="UP000246104">
    <property type="component" value="Unassembled WGS sequence"/>
</dbReference>
<keyword evidence="4" id="KW-1003">Cell membrane</keyword>
<gene>
    <name evidence="20" type="ORF">C5B42_04495</name>
</gene>
<dbReference type="EMBL" id="PSRQ01000050">
    <property type="protein sequence ID" value="PWU22970.1"/>
    <property type="molecule type" value="Genomic_DNA"/>
</dbReference>
<dbReference type="GO" id="GO:0009252">
    <property type="term" value="P:peptidoglycan biosynthetic process"/>
    <property type="evidence" value="ECO:0007669"/>
    <property type="project" value="UniProtKB-KW"/>
</dbReference>
<organism evidence="20 21">
    <name type="scientific">Candidatus Cerribacteria bacterium 'Amazon FNV 2010 28 9'</name>
    <dbReference type="NCBI Taxonomy" id="2081795"/>
    <lineage>
        <taxon>Bacteria</taxon>
        <taxon>Candidatus Cerribacteria</taxon>
    </lineage>
</organism>
<dbReference type="InterPro" id="IPR013783">
    <property type="entry name" value="Ig-like_fold"/>
</dbReference>
<evidence type="ECO:0000256" key="14">
    <source>
        <dbReference type="ARBA" id="ARBA00023316"/>
    </source>
</evidence>
<dbReference type="GO" id="GO:0006508">
    <property type="term" value="P:proteolysis"/>
    <property type="evidence" value="ECO:0007669"/>
    <property type="project" value="UniProtKB-KW"/>
</dbReference>
<evidence type="ECO:0000256" key="13">
    <source>
        <dbReference type="ARBA" id="ARBA00023268"/>
    </source>
</evidence>
<keyword evidence="10" id="KW-0133">Cell shape</keyword>
<feature type="domain" description="Glycosyl transferase family 51" evidence="19">
    <location>
        <begin position="84"/>
        <end position="263"/>
    </location>
</feature>
<evidence type="ECO:0000256" key="2">
    <source>
        <dbReference type="ARBA" id="ARBA00007090"/>
    </source>
</evidence>
<keyword evidence="5" id="KW-0121">Carboxypeptidase</keyword>
<keyword evidence="8" id="KW-0808">Transferase</keyword>
<dbReference type="AlphaFoldDB" id="A0A317JSZ4"/>
<comment type="catalytic activity">
    <reaction evidence="16">
        <text>[GlcNAc-(1-&gt;4)-Mur2Ac(oyl-L-Ala-gamma-D-Glu-L-Lys-D-Ala-D-Ala)](n)-di-trans,octa-cis-undecaprenyl diphosphate + beta-D-GlcNAc-(1-&gt;4)-Mur2Ac(oyl-L-Ala-gamma-D-Glu-L-Lys-D-Ala-D-Ala)-di-trans,octa-cis-undecaprenyl diphosphate = [GlcNAc-(1-&gt;4)-Mur2Ac(oyl-L-Ala-gamma-D-Glu-L-Lys-D-Ala-D-Ala)](n+1)-di-trans,octa-cis-undecaprenyl diphosphate + di-trans,octa-cis-undecaprenyl diphosphate + H(+)</text>
        <dbReference type="Rhea" id="RHEA:23708"/>
        <dbReference type="Rhea" id="RHEA-COMP:9602"/>
        <dbReference type="Rhea" id="RHEA-COMP:9603"/>
        <dbReference type="ChEBI" id="CHEBI:15378"/>
        <dbReference type="ChEBI" id="CHEBI:58405"/>
        <dbReference type="ChEBI" id="CHEBI:60033"/>
        <dbReference type="ChEBI" id="CHEBI:78435"/>
        <dbReference type="EC" id="2.4.99.28"/>
    </reaction>
</comment>
<dbReference type="GO" id="GO:0005886">
    <property type="term" value="C:plasma membrane"/>
    <property type="evidence" value="ECO:0007669"/>
    <property type="project" value="UniProtKB-SubCell"/>
</dbReference>
<evidence type="ECO:0000256" key="8">
    <source>
        <dbReference type="ARBA" id="ARBA00022679"/>
    </source>
</evidence>
<evidence type="ECO:0000259" key="19">
    <source>
        <dbReference type="Pfam" id="PF00912"/>
    </source>
</evidence>
<dbReference type="GO" id="GO:0008955">
    <property type="term" value="F:peptidoglycan glycosyltransferase activity"/>
    <property type="evidence" value="ECO:0007669"/>
    <property type="project" value="UniProtKB-EC"/>
</dbReference>
<dbReference type="GO" id="GO:0008658">
    <property type="term" value="F:penicillin binding"/>
    <property type="evidence" value="ECO:0007669"/>
    <property type="project" value="InterPro"/>
</dbReference>
<evidence type="ECO:0000256" key="12">
    <source>
        <dbReference type="ARBA" id="ARBA00023136"/>
    </source>
</evidence>
<comment type="caution">
    <text evidence="20">The sequence shown here is derived from an EMBL/GenBank/DDBJ whole genome shotgun (WGS) entry which is preliminary data.</text>
</comment>
<comment type="similarity">
    <text evidence="2">In the C-terminal section; belongs to the transpeptidase family.</text>
</comment>
<keyword evidence="12 17" id="KW-0472">Membrane</keyword>
<dbReference type="Gene3D" id="2.60.40.10">
    <property type="entry name" value="Immunoglobulins"/>
    <property type="match status" value="1"/>
</dbReference>
<feature type="domain" description="Penicillin-binding protein transpeptidase" evidence="18">
    <location>
        <begin position="353"/>
        <end position="640"/>
    </location>
</feature>
<evidence type="ECO:0000313" key="21">
    <source>
        <dbReference type="Proteomes" id="UP000246104"/>
    </source>
</evidence>
<dbReference type="InterPro" id="IPR001460">
    <property type="entry name" value="PCN-bd_Tpept"/>
</dbReference>
<evidence type="ECO:0000256" key="9">
    <source>
        <dbReference type="ARBA" id="ARBA00022801"/>
    </source>
</evidence>
<dbReference type="GO" id="GO:0009002">
    <property type="term" value="F:serine-type D-Ala-D-Ala carboxypeptidase activity"/>
    <property type="evidence" value="ECO:0007669"/>
    <property type="project" value="UniProtKB-EC"/>
</dbReference>
<dbReference type="InterPro" id="IPR036950">
    <property type="entry name" value="PBP_transglycosylase"/>
</dbReference>
<sequence>MGFVHQLFHARRKRSSSLLSRSAHRPFRWLKILRFLGLLFFVGSVVGVIVFTGLFLWIARDLPNPAGVTVQQGLSTKINDRNGNLLYSVYHDVQSVPVTIDQVPTYLKEATVSTEDKEFYKEGGFDPLGPLRILYNVLRFHHLTGASTLTQQLVRNTIISNERTLTRKFKEFLLAIQIDNIYSKDEILQMYLNNAPYGGTALGVGAAAQLYFHKDVKDLTLVECAILAGLPQSPSNYSPISGKKDSNGVPLWLPRAQGVLRRMREDGDITADQEKTADDQLSAMKFDKNAISINAPHFVFYVRDQLEQMFGTTMVEQGGLKVTTTLDLNLQQQAQQIVQDEVAKVNNVHITNGAAMVLDPKDGEILAMVGSKNYFATDIDGQFNVAVDGSRQPGSSIKPVTYVLAFRKGFTPASMIVDAPTSFPGGTGQPDYAPQNYDGKFHGPVELRFALANSMNIPAVKLLAQVGVKDMLGLAYQMGFKTLEPSVVNQRRFGLSVTLGGGEVHLIDEVGAYSAFANGGLKVDPVAILKVEDKDGHVLYQANPQAGDRVLSPQETFLIDSVLSDNDARSMEFGSNSQLNFGGRAVAVKTGTTNNKVDNWTVGWTQNAIVGVWVGNNDNSPMKQVASGITGAAPIWHRIMDTAIKDGYKDVPWTIPSGVTQQTVDSISGYPAHDNFPSRQEYIIDGTLPSLPDPIHTNLKVCAGQNALASEADIARGQYDQKEFIVLKENDPVSQDGQNRWQTGIDTWVSQQADPRYHVPTGTCSSGSVVYANITSPSDQSNFSDGNSNVPISVDATTDGDIDRVEIYVDDVLTTTLRSRPYNTTLSLSHGTHKLNARAFRSSDQSEGISGDVHIGVGVPWNYTAPTPTPTSTPTASP</sequence>
<dbReference type="PANTHER" id="PTHR32282">
    <property type="entry name" value="BINDING PROTEIN TRANSPEPTIDASE, PUTATIVE-RELATED"/>
    <property type="match status" value="1"/>
</dbReference>
<keyword evidence="13" id="KW-0511">Multifunctional enzyme</keyword>
<evidence type="ECO:0000256" key="17">
    <source>
        <dbReference type="SAM" id="Phobius"/>
    </source>
</evidence>
<dbReference type="InterPro" id="IPR023346">
    <property type="entry name" value="Lysozyme-like_dom_sf"/>
</dbReference>
<dbReference type="Pfam" id="PF00912">
    <property type="entry name" value="Transgly"/>
    <property type="match status" value="1"/>
</dbReference>
<comment type="similarity">
    <text evidence="3">In the N-terminal section; belongs to the glycosyltransferase 51 family.</text>
</comment>